<evidence type="ECO:0000313" key="1">
    <source>
        <dbReference type="EMBL" id="GKV40244.1"/>
    </source>
</evidence>
<name>A0AAV5LT08_9ROSI</name>
<gene>
    <name evidence="1" type="ORF">SLEP1_g47913</name>
</gene>
<dbReference type="AlphaFoldDB" id="A0AAV5LT08"/>
<comment type="caution">
    <text evidence="1">The sequence shown here is derived from an EMBL/GenBank/DDBJ whole genome shotgun (WGS) entry which is preliminary data.</text>
</comment>
<protein>
    <submittedName>
        <fullName evidence="1">Uncharacterized protein</fullName>
    </submittedName>
</protein>
<dbReference type="Proteomes" id="UP001054252">
    <property type="component" value="Unassembled WGS sequence"/>
</dbReference>
<reference evidence="1 2" key="1">
    <citation type="journal article" date="2021" name="Commun. Biol.">
        <title>The genome of Shorea leprosula (Dipterocarpaceae) highlights the ecological relevance of drought in aseasonal tropical rainforests.</title>
        <authorList>
            <person name="Ng K.K.S."/>
            <person name="Kobayashi M.J."/>
            <person name="Fawcett J.A."/>
            <person name="Hatakeyama M."/>
            <person name="Paape T."/>
            <person name="Ng C.H."/>
            <person name="Ang C.C."/>
            <person name="Tnah L.H."/>
            <person name="Lee C.T."/>
            <person name="Nishiyama T."/>
            <person name="Sese J."/>
            <person name="O'Brien M.J."/>
            <person name="Copetti D."/>
            <person name="Mohd Noor M.I."/>
            <person name="Ong R.C."/>
            <person name="Putra M."/>
            <person name="Sireger I.Z."/>
            <person name="Indrioko S."/>
            <person name="Kosugi Y."/>
            <person name="Izuno A."/>
            <person name="Isagi Y."/>
            <person name="Lee S.L."/>
            <person name="Shimizu K.K."/>
        </authorList>
    </citation>
    <scope>NUCLEOTIDE SEQUENCE [LARGE SCALE GENOMIC DNA]</scope>
    <source>
        <strain evidence="1">214</strain>
    </source>
</reference>
<dbReference type="EMBL" id="BPVZ01000140">
    <property type="protein sequence ID" value="GKV40244.1"/>
    <property type="molecule type" value="Genomic_DNA"/>
</dbReference>
<evidence type="ECO:0000313" key="2">
    <source>
        <dbReference type="Proteomes" id="UP001054252"/>
    </source>
</evidence>
<proteinExistence type="predicted"/>
<accession>A0AAV5LT08</accession>
<sequence>MALPIDAASIYAGLTPPNEIVVVVHLASFATSSASNCEKRLVVVGSPRVGKWKLLDDESSPHRISVGLSSQPFSVACYDIFYDRIPFSSILDLIKICTMEVLLIDVPKMKDVMIISDQLDLVKQAYIYVQKMSQHLFPFHVKLCLEISVELRPIYQNLTISCYLVPQLSSLN</sequence>
<organism evidence="1 2">
    <name type="scientific">Rubroshorea leprosula</name>
    <dbReference type="NCBI Taxonomy" id="152421"/>
    <lineage>
        <taxon>Eukaryota</taxon>
        <taxon>Viridiplantae</taxon>
        <taxon>Streptophyta</taxon>
        <taxon>Embryophyta</taxon>
        <taxon>Tracheophyta</taxon>
        <taxon>Spermatophyta</taxon>
        <taxon>Magnoliopsida</taxon>
        <taxon>eudicotyledons</taxon>
        <taxon>Gunneridae</taxon>
        <taxon>Pentapetalae</taxon>
        <taxon>rosids</taxon>
        <taxon>malvids</taxon>
        <taxon>Malvales</taxon>
        <taxon>Dipterocarpaceae</taxon>
        <taxon>Rubroshorea</taxon>
    </lineage>
</organism>
<keyword evidence="2" id="KW-1185">Reference proteome</keyword>